<gene>
    <name evidence="1" type="ORF">KABACHOK_04230</name>
</gene>
<sequence>MSDSVAAERAPYHDYQVVVRGRIVKLQDLDLEDARMALMQAIDVLENVEDQADRMVSAVGRWRDGRASAAGGLGSLP</sequence>
<proteinExistence type="predicted"/>
<name>A0A9E7MP33_9CAUD</name>
<reference evidence="1" key="1">
    <citation type="submission" date="2022-05" db="EMBL/GenBank/DDBJ databases">
        <authorList>
            <person name="Friedrich I."/>
            <person name="Poehlein A."/>
            <person name="Schneider D."/>
            <person name="Hertel R."/>
            <person name="Daniel R."/>
        </authorList>
    </citation>
    <scope>NUCLEOTIDE SEQUENCE</scope>
</reference>
<keyword evidence="2" id="KW-1185">Reference proteome</keyword>
<dbReference type="EMBL" id="ON529852">
    <property type="protein sequence ID" value="USN14251.1"/>
    <property type="molecule type" value="Genomic_DNA"/>
</dbReference>
<evidence type="ECO:0000313" key="2">
    <source>
        <dbReference type="Proteomes" id="UP001056685"/>
    </source>
</evidence>
<dbReference type="Proteomes" id="UP001056685">
    <property type="component" value="Segment"/>
</dbReference>
<organism evidence="1 2">
    <name type="scientific">Brevundimonas phage vB_BpoS-Kabachok</name>
    <dbReference type="NCBI Taxonomy" id="2948600"/>
    <lineage>
        <taxon>Viruses</taxon>
        <taxon>Duplodnaviria</taxon>
        <taxon>Heunggongvirae</taxon>
        <taxon>Uroviricota</taxon>
        <taxon>Caudoviricetes</taxon>
        <taxon>Jeanschmidtviridae</taxon>
        <taxon>Marchewkavirus</taxon>
        <taxon>Marchewkavirus kabachok</taxon>
    </lineage>
</organism>
<accession>A0A9E7MP33</accession>
<protein>
    <submittedName>
        <fullName evidence="1">Uncharacterized protein</fullName>
    </submittedName>
</protein>
<evidence type="ECO:0000313" key="1">
    <source>
        <dbReference type="EMBL" id="USN14251.1"/>
    </source>
</evidence>